<feature type="domain" description="N-acetyltransferase" evidence="3">
    <location>
        <begin position="16"/>
        <end position="182"/>
    </location>
</feature>
<keyword evidence="1" id="KW-0808">Transferase</keyword>
<dbReference type="Gene3D" id="3.40.630.30">
    <property type="match status" value="1"/>
</dbReference>
<dbReference type="KEGG" id="parq:DSM112329_02215"/>
<proteinExistence type="predicted"/>
<dbReference type="PROSITE" id="PS51186">
    <property type="entry name" value="GNAT"/>
    <property type="match status" value="1"/>
</dbReference>
<evidence type="ECO:0000256" key="1">
    <source>
        <dbReference type="ARBA" id="ARBA00022679"/>
    </source>
</evidence>
<dbReference type="AlphaFoldDB" id="A0AAU7AVH7"/>
<name>A0AAU7AVH7_9ACTN</name>
<dbReference type="InterPro" id="IPR050832">
    <property type="entry name" value="Bact_Acetyltransf"/>
</dbReference>
<keyword evidence="2" id="KW-0012">Acyltransferase</keyword>
<dbReference type="GO" id="GO:0016747">
    <property type="term" value="F:acyltransferase activity, transferring groups other than amino-acyl groups"/>
    <property type="evidence" value="ECO:0007669"/>
    <property type="project" value="InterPro"/>
</dbReference>
<organism evidence="4">
    <name type="scientific">Paraconexibacter sp. AEG42_29</name>
    <dbReference type="NCBI Taxonomy" id="2997339"/>
    <lineage>
        <taxon>Bacteria</taxon>
        <taxon>Bacillati</taxon>
        <taxon>Actinomycetota</taxon>
        <taxon>Thermoleophilia</taxon>
        <taxon>Solirubrobacterales</taxon>
        <taxon>Paraconexibacteraceae</taxon>
        <taxon>Paraconexibacter</taxon>
    </lineage>
</organism>
<dbReference type="InterPro" id="IPR000182">
    <property type="entry name" value="GNAT_dom"/>
</dbReference>
<evidence type="ECO:0000313" key="4">
    <source>
        <dbReference type="EMBL" id="XAY05365.1"/>
    </source>
</evidence>
<evidence type="ECO:0000259" key="3">
    <source>
        <dbReference type="PROSITE" id="PS51186"/>
    </source>
</evidence>
<protein>
    <submittedName>
        <fullName evidence="4">Acetyltransferase</fullName>
    </submittedName>
</protein>
<evidence type="ECO:0000256" key="2">
    <source>
        <dbReference type="ARBA" id="ARBA00023315"/>
    </source>
</evidence>
<dbReference type="PANTHER" id="PTHR43877">
    <property type="entry name" value="AMINOALKYLPHOSPHONATE N-ACETYLTRANSFERASE-RELATED-RELATED"/>
    <property type="match status" value="1"/>
</dbReference>
<gene>
    <name evidence="4" type="ORF">DSM112329_02215</name>
</gene>
<sequence length="190" mass="19924">MRWRRELTRGADVSTTEIRPATAGDAAAIDAVVDAGFASYSVWAPSGWQAPGEHASGWAALADGASPADRAWVAVTAGDHSVAGVAGVARTALRSKAIPHAPGGAVILRNLFVARAWWGTGVADALLAHALTAARDDGYGAVWLATPAGAVQARRFYERSGFTERSQHDDRPLGLRLVVYARGTHERAST</sequence>
<dbReference type="PANTHER" id="PTHR43877:SF2">
    <property type="entry name" value="AMINOALKYLPHOSPHONATE N-ACETYLTRANSFERASE-RELATED"/>
    <property type="match status" value="1"/>
</dbReference>
<reference evidence="4" key="1">
    <citation type="submission" date="2022-12" db="EMBL/GenBank/DDBJ databases">
        <title>Paraconexibacter alkalitolerans sp. nov. and Baekduia alba sp. nov., isolated from soil and emended description of the genera Paraconexibacter (Chun et al., 2020) and Baekduia (An et al., 2020).</title>
        <authorList>
            <person name="Vieira S."/>
            <person name="Huber K.J."/>
            <person name="Geppert A."/>
            <person name="Wolf J."/>
            <person name="Neumann-Schaal M."/>
            <person name="Muesken M."/>
            <person name="Overmann J."/>
        </authorList>
    </citation>
    <scope>NUCLEOTIDE SEQUENCE</scope>
    <source>
        <strain evidence="4">AEG42_29</strain>
    </source>
</reference>
<accession>A0AAU7AVH7</accession>
<dbReference type="Pfam" id="PF00583">
    <property type="entry name" value="Acetyltransf_1"/>
    <property type="match status" value="1"/>
</dbReference>
<dbReference type="EMBL" id="CP114014">
    <property type="protein sequence ID" value="XAY05365.1"/>
    <property type="molecule type" value="Genomic_DNA"/>
</dbReference>
<dbReference type="SUPFAM" id="SSF55729">
    <property type="entry name" value="Acyl-CoA N-acyltransferases (Nat)"/>
    <property type="match status" value="1"/>
</dbReference>
<dbReference type="InterPro" id="IPR016181">
    <property type="entry name" value="Acyl_CoA_acyltransferase"/>
</dbReference>